<feature type="chain" id="PRO_5026197544" evidence="1">
    <location>
        <begin position="35"/>
        <end position="63"/>
    </location>
</feature>
<dbReference type="Proteomes" id="UP000501602">
    <property type="component" value="Chromosome"/>
</dbReference>
<reference evidence="2 3" key="1">
    <citation type="submission" date="2020-04" db="EMBL/GenBank/DDBJ databases">
        <title>Ferrimonas sp. S7 isolated from sea water.</title>
        <authorList>
            <person name="Bae S.S."/>
            <person name="Baek K."/>
        </authorList>
    </citation>
    <scope>NUCLEOTIDE SEQUENCE [LARGE SCALE GENOMIC DNA]</scope>
    <source>
        <strain evidence="2 3">S7</strain>
    </source>
</reference>
<evidence type="ECO:0000256" key="1">
    <source>
        <dbReference type="SAM" id="SignalP"/>
    </source>
</evidence>
<protein>
    <submittedName>
        <fullName evidence="2">Formate dehydrogenase</fullName>
    </submittedName>
</protein>
<dbReference type="RefSeq" id="WP_168662147.1">
    <property type="nucleotide sequence ID" value="NZ_CP051180.1"/>
</dbReference>
<keyword evidence="3" id="KW-1185">Reference proteome</keyword>
<dbReference type="NCBIfam" id="TIGR02811">
    <property type="entry name" value="formate_TAT"/>
    <property type="match status" value="1"/>
</dbReference>
<sequence>MKSHTPARDRRDLLKLLVSAPIAATAVAAAPAQAQATVASESKTANYSETDHVRRYYATLRGQ</sequence>
<organism evidence="2 3">
    <name type="scientific">Ferrimonas lipolytica</name>
    <dbReference type="NCBI Taxonomy" id="2724191"/>
    <lineage>
        <taxon>Bacteria</taxon>
        <taxon>Pseudomonadati</taxon>
        <taxon>Pseudomonadota</taxon>
        <taxon>Gammaproteobacteria</taxon>
        <taxon>Alteromonadales</taxon>
        <taxon>Ferrimonadaceae</taxon>
        <taxon>Ferrimonas</taxon>
    </lineage>
</organism>
<feature type="signal peptide" evidence="1">
    <location>
        <begin position="1"/>
        <end position="34"/>
    </location>
</feature>
<dbReference type="PIRSF" id="PIRSF036704">
    <property type="entry name" value="UCP036704"/>
    <property type="match status" value="1"/>
</dbReference>
<evidence type="ECO:0000313" key="2">
    <source>
        <dbReference type="EMBL" id="QIZ78308.1"/>
    </source>
</evidence>
<dbReference type="AlphaFoldDB" id="A0A6H1UHK4"/>
<dbReference type="InterPro" id="IPR014177">
    <property type="entry name" value="Formate_DH_TAT-contain"/>
</dbReference>
<dbReference type="PROSITE" id="PS51318">
    <property type="entry name" value="TAT"/>
    <property type="match status" value="1"/>
</dbReference>
<name>A0A6H1UHK4_9GAMM</name>
<dbReference type="EMBL" id="CP051180">
    <property type="protein sequence ID" value="QIZ78308.1"/>
    <property type="molecule type" value="Genomic_DNA"/>
</dbReference>
<proteinExistence type="predicted"/>
<evidence type="ECO:0000313" key="3">
    <source>
        <dbReference type="Proteomes" id="UP000501602"/>
    </source>
</evidence>
<gene>
    <name evidence="2" type="ORF">HER31_16230</name>
</gene>
<dbReference type="KEGG" id="fes:HER31_16230"/>
<accession>A0A6H1UHK4</accession>
<dbReference type="InterPro" id="IPR006311">
    <property type="entry name" value="TAT_signal"/>
</dbReference>
<keyword evidence="1" id="KW-0732">Signal</keyword>